<dbReference type="Proteomes" id="UP000001340">
    <property type="component" value="Unassembled WGS sequence"/>
</dbReference>
<name>A0A0E2D583_LEPIR</name>
<evidence type="ECO:0000313" key="2">
    <source>
        <dbReference type="Proteomes" id="UP000001340"/>
    </source>
</evidence>
<gene>
    <name evidence="1" type="ORF">LEP1GSC105_0051</name>
</gene>
<dbReference type="AlphaFoldDB" id="A0A0E2D583"/>
<sequence>MGNFGSNRYDVFPKGSYSVGDTWHVVDAHLDYGTTVNDCNQCGGYDSCFSLGPWFTCPDCPGGYSQSNSIGLCWTGGGFVVCCTSTCCRHLCNSCYIPNWYTRYRVLKYEFFNWKLISTYEIQGRYWS</sequence>
<protein>
    <submittedName>
        <fullName evidence="1">Uncharacterized protein</fullName>
    </submittedName>
</protein>
<reference evidence="1 2" key="1">
    <citation type="submission" date="2012-10" db="EMBL/GenBank/DDBJ databases">
        <authorList>
            <person name="Harkins D.M."/>
            <person name="Durkin A.S."/>
            <person name="Brinkac L.M."/>
            <person name="Haft D.H."/>
            <person name="Selengut J.D."/>
            <person name="Sanka R."/>
            <person name="DePew J."/>
            <person name="Purushe J."/>
            <person name="Chanthongthip A."/>
            <person name="Lattana O."/>
            <person name="Phetsouvanh R."/>
            <person name="Newton P.N."/>
            <person name="Vinetz J.M."/>
            <person name="Sutton G.G."/>
            <person name="Nierman W.C."/>
            <person name="Fouts D.E."/>
        </authorList>
    </citation>
    <scope>NUCLEOTIDE SEQUENCE [LARGE SCALE GENOMIC DNA]</scope>
    <source>
        <strain evidence="1 2">UI 12758</strain>
    </source>
</reference>
<proteinExistence type="predicted"/>
<organism evidence="1 2">
    <name type="scientific">Leptospira interrogans str. UI 12758</name>
    <dbReference type="NCBI Taxonomy" id="1049938"/>
    <lineage>
        <taxon>Bacteria</taxon>
        <taxon>Pseudomonadati</taxon>
        <taxon>Spirochaetota</taxon>
        <taxon>Spirochaetia</taxon>
        <taxon>Leptospirales</taxon>
        <taxon>Leptospiraceae</taxon>
        <taxon>Leptospira</taxon>
    </lineage>
</organism>
<dbReference type="EMBL" id="AHNR02000033">
    <property type="protein sequence ID" value="EKR55199.1"/>
    <property type="molecule type" value="Genomic_DNA"/>
</dbReference>
<accession>A0A0E2D583</accession>
<evidence type="ECO:0000313" key="1">
    <source>
        <dbReference type="EMBL" id="EKR55199.1"/>
    </source>
</evidence>
<dbReference type="RefSeq" id="WP_000526267.1">
    <property type="nucleotide sequence ID" value="NZ_AHNR02000033.1"/>
</dbReference>
<comment type="caution">
    <text evidence="1">The sequence shown here is derived from an EMBL/GenBank/DDBJ whole genome shotgun (WGS) entry which is preliminary data.</text>
</comment>